<evidence type="ECO:0000256" key="2">
    <source>
        <dbReference type="ARBA" id="ARBA00006739"/>
    </source>
</evidence>
<dbReference type="Gene3D" id="3.90.550.10">
    <property type="entry name" value="Spore Coat Polysaccharide Biosynthesis Protein SpsA, Chain A"/>
    <property type="match status" value="1"/>
</dbReference>
<dbReference type="Proteomes" id="UP000315759">
    <property type="component" value="Unassembled WGS sequence"/>
</dbReference>
<evidence type="ECO:0000256" key="3">
    <source>
        <dbReference type="ARBA" id="ARBA00022676"/>
    </source>
</evidence>
<keyword evidence="8" id="KW-1185">Reference proteome</keyword>
<dbReference type="SUPFAM" id="SSF53448">
    <property type="entry name" value="Nucleotide-diphospho-sugar transferases"/>
    <property type="match status" value="1"/>
</dbReference>
<reference evidence="7 8" key="1">
    <citation type="submission" date="2018-10" db="EMBL/GenBank/DDBJ databases">
        <title>Draft genome of Mycobacterium hodleri strain B.</title>
        <authorList>
            <person name="Amande T.J."/>
            <person name="Mcgenity T.J."/>
        </authorList>
    </citation>
    <scope>NUCLEOTIDE SEQUENCE [LARGE SCALE GENOMIC DNA]</scope>
    <source>
        <strain evidence="7 8">B</strain>
    </source>
</reference>
<dbReference type="InterPro" id="IPR029044">
    <property type="entry name" value="Nucleotide-diphossugar_trans"/>
</dbReference>
<proteinExistence type="inferred from homology"/>
<dbReference type="PANTHER" id="PTHR43179">
    <property type="entry name" value="RHAMNOSYLTRANSFERASE WBBL"/>
    <property type="match status" value="1"/>
</dbReference>
<sequence>MAQLHVLTVHFNTPEMMSRLIENIPQQTPSGRAVYVHVLDNCSTVQNLSELRMSIEKLPAVTLEMNRVNVGFGAGINQLARSIRFGESDVLWIVNPDMRIEAGCIETLENELDKGHYNVVSPLIYTGDQNDRRIWYCGAHIDGHNLRVKHLLYGQQLADAPERPFETEFMTGAAPMMYEATFRAVGGFPEDYFLYWEDAFFSWKARELGFRLGVVPSARLWHAVGASSGLGQSRTFYYWYARNRFVFAHDFEIPRRRLLLGGGGLESVRIVGKALIERQGRLPKMRAAIRGSCHGLRRRRSS</sequence>
<dbReference type="Pfam" id="PF00535">
    <property type="entry name" value="Glycos_transf_2"/>
    <property type="match status" value="1"/>
</dbReference>
<dbReference type="EMBL" id="VIFX01000021">
    <property type="protein sequence ID" value="TQR85365.1"/>
    <property type="molecule type" value="Genomic_DNA"/>
</dbReference>
<dbReference type="RefSeq" id="WP_142553236.1">
    <property type="nucleotide sequence ID" value="NZ_VIFX01000021.1"/>
</dbReference>
<dbReference type="GO" id="GO:0016757">
    <property type="term" value="F:glycosyltransferase activity"/>
    <property type="evidence" value="ECO:0007669"/>
    <property type="project" value="UniProtKB-KW"/>
</dbReference>
<gene>
    <name evidence="7" type="ORF">D8S82_17190</name>
</gene>
<dbReference type="PANTHER" id="PTHR43179:SF12">
    <property type="entry name" value="GALACTOFURANOSYLTRANSFERASE GLFT2"/>
    <property type="match status" value="1"/>
</dbReference>
<dbReference type="InterPro" id="IPR001173">
    <property type="entry name" value="Glyco_trans_2-like"/>
</dbReference>
<evidence type="ECO:0000256" key="1">
    <source>
        <dbReference type="ARBA" id="ARBA00004776"/>
    </source>
</evidence>
<evidence type="ECO:0000256" key="5">
    <source>
        <dbReference type="ARBA" id="ARBA00023316"/>
    </source>
</evidence>
<organism evidence="7 8">
    <name type="scientific">Mycolicibacterium hodleri</name>
    <dbReference type="NCBI Taxonomy" id="49897"/>
    <lineage>
        <taxon>Bacteria</taxon>
        <taxon>Bacillati</taxon>
        <taxon>Actinomycetota</taxon>
        <taxon>Actinomycetes</taxon>
        <taxon>Mycobacteriales</taxon>
        <taxon>Mycobacteriaceae</taxon>
        <taxon>Mycolicibacterium</taxon>
    </lineage>
</organism>
<keyword evidence="4 7" id="KW-0808">Transferase</keyword>
<evidence type="ECO:0000256" key="4">
    <source>
        <dbReference type="ARBA" id="ARBA00022679"/>
    </source>
</evidence>
<comment type="pathway">
    <text evidence="1">Cell wall biogenesis; cell wall polysaccharide biosynthesis.</text>
</comment>
<protein>
    <submittedName>
        <fullName evidence="7">Glycosyltransferase family 2 protein</fullName>
    </submittedName>
</protein>
<keyword evidence="5" id="KW-0961">Cell wall biogenesis/degradation</keyword>
<comment type="similarity">
    <text evidence="2">Belongs to the glycosyltransferase 2 family.</text>
</comment>
<dbReference type="AlphaFoldDB" id="A0A544VZF8"/>
<accession>A0A544VZF8</accession>
<name>A0A544VZF8_9MYCO</name>
<dbReference type="GO" id="GO:0071555">
    <property type="term" value="P:cell wall organization"/>
    <property type="evidence" value="ECO:0007669"/>
    <property type="project" value="UniProtKB-KW"/>
</dbReference>
<feature type="domain" description="Glycosyltransferase 2-like" evidence="6">
    <location>
        <begin position="6"/>
        <end position="147"/>
    </location>
</feature>
<keyword evidence="3" id="KW-0328">Glycosyltransferase</keyword>
<evidence type="ECO:0000259" key="6">
    <source>
        <dbReference type="Pfam" id="PF00535"/>
    </source>
</evidence>
<comment type="caution">
    <text evidence="7">The sequence shown here is derived from an EMBL/GenBank/DDBJ whole genome shotgun (WGS) entry which is preliminary data.</text>
</comment>
<evidence type="ECO:0000313" key="7">
    <source>
        <dbReference type="EMBL" id="TQR85365.1"/>
    </source>
</evidence>
<evidence type="ECO:0000313" key="8">
    <source>
        <dbReference type="Proteomes" id="UP000315759"/>
    </source>
</evidence>